<keyword evidence="3" id="KW-1185">Reference proteome</keyword>
<evidence type="ECO:0000256" key="1">
    <source>
        <dbReference type="SAM" id="MobiDB-lite"/>
    </source>
</evidence>
<name>A0AAP0JTP1_9MAGN</name>
<evidence type="ECO:0000313" key="3">
    <source>
        <dbReference type="Proteomes" id="UP001419268"/>
    </source>
</evidence>
<dbReference type="EMBL" id="JBBNAG010000004">
    <property type="protein sequence ID" value="KAK9139624.1"/>
    <property type="molecule type" value="Genomic_DNA"/>
</dbReference>
<feature type="region of interest" description="Disordered" evidence="1">
    <location>
        <begin position="29"/>
        <end position="59"/>
    </location>
</feature>
<gene>
    <name evidence="2" type="ORF">Scep_009305</name>
</gene>
<reference evidence="2 3" key="1">
    <citation type="submission" date="2024-01" db="EMBL/GenBank/DDBJ databases">
        <title>Genome assemblies of Stephania.</title>
        <authorList>
            <person name="Yang L."/>
        </authorList>
    </citation>
    <scope>NUCLEOTIDE SEQUENCE [LARGE SCALE GENOMIC DNA]</scope>
    <source>
        <strain evidence="2">JXDWG</strain>
        <tissue evidence="2">Leaf</tissue>
    </source>
</reference>
<evidence type="ECO:0000313" key="2">
    <source>
        <dbReference type="EMBL" id="KAK9139624.1"/>
    </source>
</evidence>
<organism evidence="2 3">
    <name type="scientific">Stephania cephalantha</name>
    <dbReference type="NCBI Taxonomy" id="152367"/>
    <lineage>
        <taxon>Eukaryota</taxon>
        <taxon>Viridiplantae</taxon>
        <taxon>Streptophyta</taxon>
        <taxon>Embryophyta</taxon>
        <taxon>Tracheophyta</taxon>
        <taxon>Spermatophyta</taxon>
        <taxon>Magnoliopsida</taxon>
        <taxon>Ranunculales</taxon>
        <taxon>Menispermaceae</taxon>
        <taxon>Menispermoideae</taxon>
        <taxon>Cissampelideae</taxon>
        <taxon>Stephania</taxon>
    </lineage>
</organism>
<comment type="caution">
    <text evidence="2">The sequence shown here is derived from an EMBL/GenBank/DDBJ whole genome shotgun (WGS) entry which is preliminary data.</text>
</comment>
<proteinExistence type="predicted"/>
<sequence>MVPRVKFDDVAKQLRQVVAFMQRQFGITKDGVGLSQPPPPPPQEYQQAQKDTADPPQQLDNVDQETQYYVTGMSSLGILSVDYCVYVRFCFLRDVSAPKKLLEGVHVMEQVVLLLFSGF</sequence>
<dbReference type="AlphaFoldDB" id="A0AAP0JTP1"/>
<dbReference type="Proteomes" id="UP001419268">
    <property type="component" value="Unassembled WGS sequence"/>
</dbReference>
<protein>
    <submittedName>
        <fullName evidence="2">Uncharacterized protein</fullName>
    </submittedName>
</protein>
<accession>A0AAP0JTP1</accession>